<evidence type="ECO:0000313" key="2">
    <source>
        <dbReference type="EMBL" id="QHU29664.1"/>
    </source>
</evidence>
<dbReference type="AlphaFoldDB" id="A0A6C0LJC7"/>
<proteinExistence type="predicted"/>
<feature type="compositionally biased region" description="Low complexity" evidence="1">
    <location>
        <begin position="1"/>
        <end position="11"/>
    </location>
</feature>
<reference evidence="2" key="1">
    <citation type="journal article" date="2020" name="Nature">
        <title>Giant virus diversity and host interactions through global metagenomics.</title>
        <authorList>
            <person name="Schulz F."/>
            <person name="Roux S."/>
            <person name="Paez-Espino D."/>
            <person name="Jungbluth S."/>
            <person name="Walsh D.A."/>
            <person name="Denef V.J."/>
            <person name="McMahon K.D."/>
            <person name="Konstantinidis K.T."/>
            <person name="Eloe-Fadrosh E.A."/>
            <person name="Kyrpides N.C."/>
            <person name="Woyke T."/>
        </authorList>
    </citation>
    <scope>NUCLEOTIDE SEQUENCE</scope>
    <source>
        <strain evidence="2">GVMAG-M-3300027804-48</strain>
    </source>
</reference>
<organism evidence="2">
    <name type="scientific">viral metagenome</name>
    <dbReference type="NCBI Taxonomy" id="1070528"/>
    <lineage>
        <taxon>unclassified sequences</taxon>
        <taxon>metagenomes</taxon>
        <taxon>organismal metagenomes</taxon>
    </lineage>
</organism>
<name>A0A6C0LJC7_9ZZZZ</name>
<dbReference type="EMBL" id="MN740492">
    <property type="protein sequence ID" value="QHU29664.1"/>
    <property type="molecule type" value="Genomic_DNA"/>
</dbReference>
<evidence type="ECO:0000256" key="1">
    <source>
        <dbReference type="SAM" id="MobiDB-lite"/>
    </source>
</evidence>
<protein>
    <submittedName>
        <fullName evidence="2">Uncharacterized protein</fullName>
    </submittedName>
</protein>
<sequence length="1078" mass="126716">MSSKSTTTSSEYETESESESEEISSSSSSSSSSSIIYIDEDVPEIEYYELVSMEELVKANPNFIAFSKEEIYNDIFNFVKNKFKTENFVKLFYEIINRNKPNINNFIIVTDADRGKFEEEDIAAFIANLKKNDKIADINLALKSKNKLWFPLNYSVEGKLTFEATQKTVIEMSEDNKYIIFKDDERNIPVLGLYLFSPVTILEDYLNDKITAHTHKPIKHDTLSAVDYDDFDKLLNDYKIKLPLDKIDNNNYDYTSLNLLLQKYNYNLDNISQSDLNEIRTYLTNLNKSEGKYEKIVYKKPVIERVVINNPRYSFFNIMKEIGSLIDLTIKSVDTITQILKTNSKTATKTIELSLFSIINNINDKNYNDIIKNLRELRININIDNIARTLTNFKDNNTKKKITQQLEELEIRFELLKYSFTDIYKLNFNCNDDEHEFSIGTDESKYEGNPTKMTNQLTSKEDKEPEEIEEEPEEVDIITDELKLNKYYTNSLYNTEPGFAELLKVVLPFVYRMRYLSGLPLNYDLLASYLFNKFRTFEPKATIIRKHIPTIDDEELQLYVKQQVKFLLLQETVAPKVLTAINEYFMNYMDVIYDIISYWSIKIQRAIVDNTLFLDYSKMSSICDDLWEEYGAPYNMTSKNGVLPYLLCIFDEVYNDLYKSETSDRLDPGVDYKKVIIDKINGTSEIETIRKIKNSKPKTNQGIKYYDTLYELLSKKDYKNDGFLRAYINALIYMPSIKFKKIHKYLQGCCLEKIDENFTADLYLQTDRNDLQKAKEKLKGERVFNMPRYKRFYIKKITPKEKSKKFQKISNPIKYELQSVPLNDWLTNLKDLKKNKTVFTKELLNGLLMSVVTTSENYKDLYLSYFNNKDLKQLFYNYNFNNYKQIGKAVSKILYKHLKDMEYVNIINNTIAELDKLNSIVDNSTDIINIRRIAIIRILSLPAVPENAKNKKLVPSIEMPNYQEIMKEIITTVINIMNNSHMLNLEEQIDFINKIREQNKFDILARMNKKSREEKDIEKELKKYGLQYKEDEDFNNEVNDNPIEAEIEGENEFSLDNEDAMDDDERMEYSNYGFIYAD</sequence>
<feature type="region of interest" description="Disordered" evidence="1">
    <location>
        <begin position="441"/>
        <end position="467"/>
    </location>
</feature>
<accession>A0A6C0LJC7</accession>
<feature type="compositionally biased region" description="Acidic residues" evidence="1">
    <location>
        <begin position="12"/>
        <end position="22"/>
    </location>
</feature>
<feature type="region of interest" description="Disordered" evidence="1">
    <location>
        <begin position="1"/>
        <end position="31"/>
    </location>
</feature>